<dbReference type="HOGENOM" id="CLU_1290284_0_0_1"/>
<evidence type="ECO:0000313" key="3">
    <source>
        <dbReference type="Proteomes" id="UP000030746"/>
    </source>
</evidence>
<dbReference type="CTD" id="20249106"/>
<dbReference type="EMBL" id="KB202014">
    <property type="protein sequence ID" value="ESO92889.1"/>
    <property type="molecule type" value="Genomic_DNA"/>
</dbReference>
<proteinExistence type="predicted"/>
<keyword evidence="3" id="KW-1185">Reference proteome</keyword>
<keyword evidence="1" id="KW-1133">Transmembrane helix</keyword>
<feature type="transmembrane region" description="Helical" evidence="1">
    <location>
        <begin position="82"/>
        <end position="103"/>
    </location>
</feature>
<dbReference type="KEGG" id="lgi:LOTGIDRAFT_232963"/>
<dbReference type="Proteomes" id="UP000030746">
    <property type="component" value="Unassembled WGS sequence"/>
</dbReference>
<dbReference type="AlphaFoldDB" id="V4BV64"/>
<dbReference type="GeneID" id="20249106"/>
<evidence type="ECO:0000313" key="2">
    <source>
        <dbReference type="EMBL" id="ESO92889.1"/>
    </source>
</evidence>
<sequence>MKLPNVAFRVDDTGEIPDGARVMTKDEVYNYQMQKVINYKPRSDMYMILKANDLVACGSFLSTVGVVSIFRNVFKVPFTKGSISTVIPVVGGSVIMAAIMHGVPRHKIILGNSSQSIRWRSGISNGIACGLISSMLSLSYCLSLRRRIDGSTYVQIFKSVNIKQLFYICLGVTFLQSCAGYFIADQEINCLEKATLFQHKHLTNTEEKESTSYD</sequence>
<feature type="transmembrane region" description="Helical" evidence="1">
    <location>
        <begin position="165"/>
        <end position="184"/>
    </location>
</feature>
<protein>
    <submittedName>
        <fullName evidence="2">Uncharacterized protein</fullName>
    </submittedName>
</protein>
<accession>V4BV64</accession>
<feature type="transmembrane region" description="Helical" evidence="1">
    <location>
        <begin position="51"/>
        <end position="70"/>
    </location>
</feature>
<keyword evidence="1" id="KW-0472">Membrane</keyword>
<feature type="transmembrane region" description="Helical" evidence="1">
    <location>
        <begin position="123"/>
        <end position="144"/>
    </location>
</feature>
<reference evidence="2 3" key="1">
    <citation type="journal article" date="2013" name="Nature">
        <title>Insights into bilaterian evolution from three spiralian genomes.</title>
        <authorList>
            <person name="Simakov O."/>
            <person name="Marletaz F."/>
            <person name="Cho S.J."/>
            <person name="Edsinger-Gonzales E."/>
            <person name="Havlak P."/>
            <person name="Hellsten U."/>
            <person name="Kuo D.H."/>
            <person name="Larsson T."/>
            <person name="Lv J."/>
            <person name="Arendt D."/>
            <person name="Savage R."/>
            <person name="Osoegawa K."/>
            <person name="de Jong P."/>
            <person name="Grimwood J."/>
            <person name="Chapman J.A."/>
            <person name="Shapiro H."/>
            <person name="Aerts A."/>
            <person name="Otillar R.P."/>
            <person name="Terry A.Y."/>
            <person name="Boore J.L."/>
            <person name="Grigoriev I.V."/>
            <person name="Lindberg D.R."/>
            <person name="Seaver E.C."/>
            <person name="Weisblat D.A."/>
            <person name="Putnam N.H."/>
            <person name="Rokhsar D.S."/>
        </authorList>
    </citation>
    <scope>NUCLEOTIDE SEQUENCE [LARGE SCALE GENOMIC DNA]</scope>
</reference>
<name>V4BV64_LOTGI</name>
<gene>
    <name evidence="2" type="ORF">LOTGIDRAFT_232963</name>
</gene>
<dbReference type="RefSeq" id="XP_009056573.1">
    <property type="nucleotide sequence ID" value="XM_009058325.1"/>
</dbReference>
<evidence type="ECO:0000256" key="1">
    <source>
        <dbReference type="SAM" id="Phobius"/>
    </source>
</evidence>
<keyword evidence="1" id="KW-0812">Transmembrane</keyword>
<organism evidence="2 3">
    <name type="scientific">Lottia gigantea</name>
    <name type="common">Giant owl limpet</name>
    <dbReference type="NCBI Taxonomy" id="225164"/>
    <lineage>
        <taxon>Eukaryota</taxon>
        <taxon>Metazoa</taxon>
        <taxon>Spiralia</taxon>
        <taxon>Lophotrochozoa</taxon>
        <taxon>Mollusca</taxon>
        <taxon>Gastropoda</taxon>
        <taxon>Patellogastropoda</taxon>
        <taxon>Lottioidea</taxon>
        <taxon>Lottiidae</taxon>
        <taxon>Lottia</taxon>
    </lineage>
</organism>